<reference evidence="2" key="1">
    <citation type="submission" date="2016-01" db="EMBL/GenBank/DDBJ databases">
        <title>Draft genome of Chromobacterium sp. F49.</title>
        <authorList>
            <person name="Hong K.W."/>
        </authorList>
    </citation>
    <scope>NUCLEOTIDE SEQUENCE [LARGE SCALE GENOMIC DNA]</scope>
    <source>
        <strain evidence="2">CN10</strain>
    </source>
</reference>
<name>A0A161RAA3_9NEIS</name>
<evidence type="ECO:0008006" key="3">
    <source>
        <dbReference type="Google" id="ProtNLM"/>
    </source>
</evidence>
<comment type="caution">
    <text evidence="1">The sequence shown here is derived from an EMBL/GenBank/DDBJ whole genome shotgun (WGS) entry which is preliminary data.</text>
</comment>
<organism evidence="1 2">
    <name type="scientific">Crenobacter luteus</name>
    <dbReference type="NCBI Taxonomy" id="1452487"/>
    <lineage>
        <taxon>Bacteria</taxon>
        <taxon>Pseudomonadati</taxon>
        <taxon>Pseudomonadota</taxon>
        <taxon>Betaproteobacteria</taxon>
        <taxon>Neisseriales</taxon>
        <taxon>Neisseriaceae</taxon>
        <taxon>Crenobacter</taxon>
    </lineage>
</organism>
<dbReference type="InterPro" id="IPR007434">
    <property type="entry name" value="FemAB-like"/>
</dbReference>
<dbReference type="Gene3D" id="3.40.630.30">
    <property type="match status" value="1"/>
</dbReference>
<sequence>MQAKEWRVGISGYDAVSAIEAWPSPEGPGGLFVGTAWLAALEASGAVGRGSGWRPLPLFDAAARLACPVYLKGHSYGEYVFDWAWAEAYARAGLAYYPKLVVASPFTPITGPRFLGDAAGRAALIGALEELQDAHAIGSAHVLFPTGDEAQTLAERGWLLRDGVQFHWANRGYRDFDDFLDTLSRDKRKKIRQERRRVIDAGVTVRVMDGHAATPDDWAFFAACYANTYREHRSSPYLNRDFFDRVGRALPGAVRLVVAERQDRPVAASWFLADGGRLYGRYWGATEPVDCLHFELCYYVGIEIAIAERLAVFEGGAQGEHKLARGFEPVFTCSAHRIADPRFADAIAAWLRHERAGVAAYHADCLAHRAYRLSG</sequence>
<dbReference type="PANTHER" id="PTHR47017:SF1">
    <property type="entry name" value="ACYL-COA"/>
    <property type="match status" value="1"/>
</dbReference>
<dbReference type="Pfam" id="PF04339">
    <property type="entry name" value="FemAB_like"/>
    <property type="match status" value="1"/>
</dbReference>
<evidence type="ECO:0000313" key="2">
    <source>
        <dbReference type="Proteomes" id="UP000076625"/>
    </source>
</evidence>
<dbReference type="AlphaFoldDB" id="A0A161RAA3"/>
<evidence type="ECO:0000313" key="1">
    <source>
        <dbReference type="EMBL" id="KZE33868.1"/>
    </source>
</evidence>
<dbReference type="PANTHER" id="PTHR47017">
    <property type="entry name" value="ACYL-COA"/>
    <property type="match status" value="1"/>
</dbReference>
<dbReference type="Proteomes" id="UP000076625">
    <property type="component" value="Unassembled WGS sequence"/>
</dbReference>
<keyword evidence="2" id="KW-1185">Reference proteome</keyword>
<dbReference type="SUPFAM" id="SSF55729">
    <property type="entry name" value="Acyl-CoA N-acyltransferases (Nat)"/>
    <property type="match status" value="1"/>
</dbReference>
<dbReference type="InterPro" id="IPR016181">
    <property type="entry name" value="Acyl_CoA_acyltransferase"/>
</dbReference>
<accession>A0A161RAA3</accession>
<dbReference type="EMBL" id="LQQU01000011">
    <property type="protein sequence ID" value="KZE33868.1"/>
    <property type="molecule type" value="Genomic_DNA"/>
</dbReference>
<gene>
    <name evidence="1" type="ORF">AVW16_07325</name>
</gene>
<proteinExistence type="predicted"/>
<protein>
    <recommendedName>
        <fullName evidence="3">N-acetyltransferase</fullName>
    </recommendedName>
</protein>
<dbReference type="STRING" id="1452487.AVW16_07325"/>